<dbReference type="EMBL" id="AP035770">
    <property type="protein sequence ID" value="BFO23153.1"/>
    <property type="molecule type" value="Genomic_DNA"/>
</dbReference>
<geneLocation type="plasmid" evidence="2">
    <name>pKM77-8_2</name>
</geneLocation>
<keyword evidence="1" id="KW-1133">Transmembrane helix</keyword>
<keyword evidence="1" id="KW-0812">Transmembrane</keyword>
<reference evidence="2" key="1">
    <citation type="submission" date="2024-06" db="EMBL/GenBank/DDBJ databases">
        <authorList>
            <consortium name="consrtm"/>
            <person name="Uemura M."/>
            <person name="Terahara T."/>
        </authorList>
    </citation>
    <scope>NUCLEOTIDE SEQUENCE</scope>
    <source>
        <strain evidence="2">KM77-8</strain>
        <plasmid evidence="2">pKM77-8_2</plasmid>
    </source>
</reference>
<protein>
    <submittedName>
        <fullName evidence="2">Uncharacterized protein</fullName>
    </submittedName>
</protein>
<dbReference type="AlphaFoldDB" id="A0AAT9I0F8"/>
<organism evidence="2">
    <name type="scientific">Streptomyces haneummycinicus</name>
    <dbReference type="NCBI Taxonomy" id="3074435"/>
    <lineage>
        <taxon>Bacteria</taxon>
        <taxon>Bacillati</taxon>
        <taxon>Actinomycetota</taxon>
        <taxon>Actinomycetes</taxon>
        <taxon>Kitasatosporales</taxon>
        <taxon>Streptomycetaceae</taxon>
        <taxon>Streptomyces</taxon>
    </lineage>
</organism>
<sequence length="106" mass="11639">MVAEPRDSVDEALPVGAALRTFMGWAAIHAVRAGSLVAVAAWRAWNRSASAVVCSRVTSWCRVSTQIRMGIVFVGVLLCPPMVLVWIRMWGWWCAAQDCAHSRALL</sequence>
<accession>A0AAT9I0F8</accession>
<evidence type="ECO:0000256" key="1">
    <source>
        <dbReference type="SAM" id="Phobius"/>
    </source>
</evidence>
<keyword evidence="1" id="KW-0472">Membrane</keyword>
<name>A0AAT9I0F8_9ACTN</name>
<feature type="transmembrane region" description="Helical" evidence="1">
    <location>
        <begin position="66"/>
        <end position="87"/>
    </location>
</feature>
<gene>
    <name evidence="2" type="ORF">SHKM778_95410</name>
</gene>
<proteinExistence type="predicted"/>
<reference evidence="2" key="2">
    <citation type="submission" date="2024-07" db="EMBL/GenBank/DDBJ databases">
        <title>Streptomyces haneummycinica sp. nov., a new antibiotic-producing actinobacterium isolated from marine sediment.</title>
        <authorList>
            <person name="Uemura M."/>
            <person name="Hamada M."/>
            <person name="Hirano S."/>
            <person name="Kobayashi K."/>
            <person name="Ohshiro T."/>
            <person name="Kobayashi T."/>
            <person name="Terahara T."/>
        </authorList>
    </citation>
    <scope>NUCLEOTIDE SEQUENCE</scope>
    <source>
        <strain evidence="2">KM77-8</strain>
        <plasmid evidence="2">pKM77-8_2</plasmid>
    </source>
</reference>
<keyword evidence="2" id="KW-0614">Plasmid</keyword>
<evidence type="ECO:0000313" key="2">
    <source>
        <dbReference type="EMBL" id="BFO23153.1"/>
    </source>
</evidence>